<feature type="compositionally biased region" description="Low complexity" evidence="8">
    <location>
        <begin position="770"/>
        <end position="793"/>
    </location>
</feature>
<evidence type="ECO:0000313" key="11">
    <source>
        <dbReference type="EMBL" id="MCO1654781.1"/>
    </source>
</evidence>
<evidence type="ECO:0000256" key="2">
    <source>
        <dbReference type="ARBA" id="ARBA00012438"/>
    </source>
</evidence>
<reference evidence="11" key="1">
    <citation type="submission" date="2021-04" db="EMBL/GenBank/DDBJ databases">
        <title>Pseudonocardia sp. nov., isolated from sandy soil of mangrove forest.</title>
        <authorList>
            <person name="Zan Z."/>
            <person name="Huang R."/>
            <person name="Liu W."/>
        </authorList>
    </citation>
    <scope>NUCLEOTIDE SEQUENCE</scope>
    <source>
        <strain evidence="11">S2-4</strain>
    </source>
</reference>
<evidence type="ECO:0000256" key="6">
    <source>
        <dbReference type="ARBA" id="ARBA00022777"/>
    </source>
</evidence>
<dbReference type="InterPro" id="IPR005467">
    <property type="entry name" value="His_kinase_dom"/>
</dbReference>
<evidence type="ECO:0000256" key="4">
    <source>
        <dbReference type="ARBA" id="ARBA00022679"/>
    </source>
</evidence>
<comment type="caution">
    <text evidence="11">The sequence shown here is derived from an EMBL/GenBank/DDBJ whole genome shotgun (WGS) entry which is preliminary data.</text>
</comment>
<feature type="compositionally biased region" description="Low complexity" evidence="8">
    <location>
        <begin position="601"/>
        <end position="637"/>
    </location>
</feature>
<feature type="compositionally biased region" description="Low complexity" evidence="8">
    <location>
        <begin position="554"/>
        <end position="564"/>
    </location>
</feature>
<evidence type="ECO:0000256" key="5">
    <source>
        <dbReference type="ARBA" id="ARBA00022692"/>
    </source>
</evidence>
<feature type="transmembrane region" description="Helical" evidence="9">
    <location>
        <begin position="30"/>
        <end position="49"/>
    </location>
</feature>
<feature type="compositionally biased region" description="Low complexity" evidence="8">
    <location>
        <begin position="1020"/>
        <end position="1035"/>
    </location>
</feature>
<proteinExistence type="predicted"/>
<gene>
    <name evidence="11" type="ORF">KDL28_06890</name>
</gene>
<feature type="transmembrane region" description="Helical" evidence="9">
    <location>
        <begin position="154"/>
        <end position="179"/>
    </location>
</feature>
<feature type="region of interest" description="Disordered" evidence="8">
    <location>
        <begin position="510"/>
        <end position="1035"/>
    </location>
</feature>
<organism evidence="11 12">
    <name type="scientific">Pseudonocardia humida</name>
    <dbReference type="NCBI Taxonomy" id="2800819"/>
    <lineage>
        <taxon>Bacteria</taxon>
        <taxon>Bacillati</taxon>
        <taxon>Actinomycetota</taxon>
        <taxon>Actinomycetes</taxon>
        <taxon>Pseudonocardiales</taxon>
        <taxon>Pseudonocardiaceae</taxon>
        <taxon>Pseudonocardia</taxon>
    </lineage>
</organism>
<protein>
    <recommendedName>
        <fullName evidence="2">histidine kinase</fullName>
        <ecNumber evidence="2">2.7.13.3</ecNumber>
    </recommendedName>
</protein>
<dbReference type="EC" id="2.7.13.3" evidence="2"/>
<dbReference type="PROSITE" id="PS50109">
    <property type="entry name" value="HIS_KIN"/>
    <property type="match status" value="1"/>
</dbReference>
<name>A0ABT0ZVL4_9PSEU</name>
<feature type="compositionally biased region" description="Low complexity" evidence="8">
    <location>
        <begin position="972"/>
        <end position="995"/>
    </location>
</feature>
<feature type="compositionally biased region" description="Low complexity" evidence="8">
    <location>
        <begin position="712"/>
        <end position="728"/>
    </location>
</feature>
<sequence length="1035" mass="106385">MRRPMWKALRDRRPSGHVLDTADWRPVHRLLLWVLAAHVAGLAGLGIGLGHPPTAVLLAVVAPAVCLGAGVLAPERSAVAAVAVAVGLVCSSAALIGLTGLGAARFHVFVVIGLVALYQSWAPLLSAAVLAVAGQVLAPRPGLPTTADPQDPGAWLPAVLFGGCVLGLALVSALLWGIAERYRCERDEVGAELTEAELGKRRFVSELLVNLARRSQGMVYRQLEILGRLREAERDPDLLAELLRLDHLAVRVRRNAGNLLVLAGEQAPRTGAGPTSLREVVRAAIAETEDLDRVLFVVDEQRTVAGRTVADLTHLLAEVIENAVRFSPPDSVVTVRSRPDHGGLGRVVTVEDWGVGMPEEALAEANELLTAPPELDLSVSQRLGLHVVARLAARHRIEVRLSAGAESGTVCSIVLPDGLFEAGATPAADEPPPADTADGAGTTRLPVTAAAAAPDAVRGTAPAPPATAPTQVSEAPVTARAASAQAGGPAEALTARVALPVVHSAAAVRPTDPRIPMSASDPRLPAVGRPTSPEGEGPSTSPRERGDASDPRLPATGATARVPAARPPATPATGVPSAAQARVADAAPQSPPTTRIPTTDPSTARPAAAETATARIPTTRPSAAAAPPHPSPAETSSRGAPASDRTGEVPAVEPPSEVPATRRPAETSTPAHGTPPATGRTEPQRPRTSPDPEQPGPSADRVGEAGQPTHPRPAGAPAGRAPVAAGSRRSSDRRTPESEPLPAPFGSTGSWEGWWESRGDTASRGDSPSPVAATAPATTGPWPVVGRDTGRGPSPRPRPPVAAPPGPARPTPSTGPITWVDPPDSARDRAHRADPPSGPALFDPGAELRRRVPQTNLVPELRAAPQAPDPITPAPHGHTRAAASALSRYQASREAARTAVHDHHGPATDDRSALPYRPIATNPAAERYAPARSGETVPEPGTDRPQPTHRFDDVPLDAAGDDPSTAPEHASRPGPTADAPARPAAGTAAAPVGAVSDGTATGENRAMDRDDPDPARDDAAPSGDAPADDATGGER</sequence>
<keyword evidence="9" id="KW-0472">Membrane</keyword>
<dbReference type="SUPFAM" id="SSF55874">
    <property type="entry name" value="ATPase domain of HSP90 chaperone/DNA topoisomerase II/histidine kinase"/>
    <property type="match status" value="1"/>
</dbReference>
<dbReference type="Proteomes" id="UP001165283">
    <property type="component" value="Unassembled WGS sequence"/>
</dbReference>
<feature type="domain" description="Histidine kinase" evidence="10">
    <location>
        <begin position="312"/>
        <end position="419"/>
    </location>
</feature>
<dbReference type="Gene3D" id="3.30.565.10">
    <property type="entry name" value="Histidine kinase-like ATPase, C-terminal domain"/>
    <property type="match status" value="1"/>
</dbReference>
<dbReference type="PANTHER" id="PTHR45436">
    <property type="entry name" value="SENSOR HISTIDINE KINASE YKOH"/>
    <property type="match status" value="1"/>
</dbReference>
<feature type="transmembrane region" description="Helical" evidence="9">
    <location>
        <begin position="80"/>
        <end position="102"/>
    </location>
</feature>
<feature type="region of interest" description="Disordered" evidence="8">
    <location>
        <begin position="451"/>
        <end position="483"/>
    </location>
</feature>
<evidence type="ECO:0000256" key="8">
    <source>
        <dbReference type="SAM" id="MobiDB-lite"/>
    </source>
</evidence>
<dbReference type="RefSeq" id="WP_252436426.1">
    <property type="nucleotide sequence ID" value="NZ_JAGSOV010000015.1"/>
</dbReference>
<dbReference type="PANTHER" id="PTHR45436:SF5">
    <property type="entry name" value="SENSOR HISTIDINE KINASE TRCS"/>
    <property type="match status" value="1"/>
</dbReference>
<keyword evidence="3" id="KW-0597">Phosphoprotein</keyword>
<evidence type="ECO:0000256" key="1">
    <source>
        <dbReference type="ARBA" id="ARBA00000085"/>
    </source>
</evidence>
<dbReference type="InterPro" id="IPR003594">
    <property type="entry name" value="HATPase_dom"/>
</dbReference>
<feature type="compositionally biased region" description="Pro residues" evidence="8">
    <location>
        <begin position="794"/>
        <end position="810"/>
    </location>
</feature>
<accession>A0ABT0ZVL4</accession>
<keyword evidence="4" id="KW-0808">Transferase</keyword>
<dbReference type="EMBL" id="JAGSOV010000015">
    <property type="protein sequence ID" value="MCO1654781.1"/>
    <property type="molecule type" value="Genomic_DNA"/>
</dbReference>
<dbReference type="InterPro" id="IPR050428">
    <property type="entry name" value="TCS_sensor_his_kinase"/>
</dbReference>
<evidence type="ECO:0000256" key="7">
    <source>
        <dbReference type="ARBA" id="ARBA00022989"/>
    </source>
</evidence>
<evidence type="ECO:0000259" key="10">
    <source>
        <dbReference type="PROSITE" id="PS50109"/>
    </source>
</evidence>
<evidence type="ECO:0000313" key="12">
    <source>
        <dbReference type="Proteomes" id="UP001165283"/>
    </source>
</evidence>
<feature type="compositionally biased region" description="Basic and acidic residues" evidence="8">
    <location>
        <begin position="894"/>
        <end position="912"/>
    </location>
</feature>
<feature type="transmembrane region" description="Helical" evidence="9">
    <location>
        <begin position="108"/>
        <end position="133"/>
    </location>
</feature>
<evidence type="ECO:0000256" key="9">
    <source>
        <dbReference type="SAM" id="Phobius"/>
    </source>
</evidence>
<feature type="compositionally biased region" description="Low complexity" evidence="8">
    <location>
        <begin position="571"/>
        <end position="588"/>
    </location>
</feature>
<feature type="compositionally biased region" description="Low complexity" evidence="8">
    <location>
        <begin position="451"/>
        <end position="461"/>
    </location>
</feature>
<feature type="compositionally biased region" description="Basic and acidic residues" evidence="8">
    <location>
        <begin position="824"/>
        <end position="834"/>
    </location>
</feature>
<evidence type="ECO:0000256" key="3">
    <source>
        <dbReference type="ARBA" id="ARBA00022553"/>
    </source>
</evidence>
<dbReference type="InterPro" id="IPR036890">
    <property type="entry name" value="HATPase_C_sf"/>
</dbReference>
<comment type="catalytic activity">
    <reaction evidence="1">
        <text>ATP + protein L-histidine = ADP + protein N-phospho-L-histidine.</text>
        <dbReference type="EC" id="2.7.13.3"/>
    </reaction>
</comment>
<keyword evidence="7 9" id="KW-1133">Transmembrane helix</keyword>
<keyword evidence="6" id="KW-0418">Kinase</keyword>
<dbReference type="Pfam" id="PF02518">
    <property type="entry name" value="HATPase_c"/>
    <property type="match status" value="1"/>
</dbReference>
<keyword evidence="5 9" id="KW-0812">Transmembrane</keyword>
<feature type="compositionally biased region" description="Basic and acidic residues" evidence="8">
    <location>
        <begin position="1005"/>
        <end position="1019"/>
    </location>
</feature>
<feature type="transmembrane region" description="Helical" evidence="9">
    <location>
        <begin position="55"/>
        <end position="73"/>
    </location>
</feature>
<dbReference type="SMART" id="SM00387">
    <property type="entry name" value="HATPase_c"/>
    <property type="match status" value="1"/>
</dbReference>
<keyword evidence="12" id="KW-1185">Reference proteome</keyword>